<dbReference type="OrthoDB" id="9808067at2"/>
<gene>
    <name evidence="3" type="ordered locus">NE0457</name>
</gene>
<dbReference type="InterPro" id="IPR037291">
    <property type="entry name" value="DUF4139"/>
</dbReference>
<proteinExistence type="predicted"/>
<dbReference type="PANTHER" id="PTHR38075">
    <property type="entry name" value="DUF4139 DOMAIN-CONTAINING PROTEIN"/>
    <property type="match status" value="1"/>
</dbReference>
<dbReference type="PANTHER" id="PTHR38075:SF1">
    <property type="entry name" value="DUF4139 DOMAIN-CONTAINING PROTEIN"/>
    <property type="match status" value="1"/>
</dbReference>
<organism evidence="3 4">
    <name type="scientific">Nitrosomonas europaea (strain ATCC 19718 / CIP 103999 / KCTC 2705 / NBRC 14298)</name>
    <dbReference type="NCBI Taxonomy" id="228410"/>
    <lineage>
        <taxon>Bacteria</taxon>
        <taxon>Pseudomonadati</taxon>
        <taxon>Pseudomonadota</taxon>
        <taxon>Betaproteobacteria</taxon>
        <taxon>Nitrosomonadales</taxon>
        <taxon>Nitrosomonadaceae</taxon>
        <taxon>Nitrosomonas</taxon>
    </lineage>
</organism>
<evidence type="ECO:0000313" key="4">
    <source>
        <dbReference type="Proteomes" id="UP000001416"/>
    </source>
</evidence>
<reference evidence="3 4" key="1">
    <citation type="journal article" date="2003" name="J. Bacteriol.">
        <title>Complete genome sequence of the ammonia-oxidizing bacterium and obligate chemolithoautotroph Nitrosomonas europaea.</title>
        <authorList>
            <person name="Chain P."/>
            <person name="Lamerdin J."/>
            <person name="Larimer F."/>
            <person name="Regala W."/>
            <person name="Land M."/>
            <person name="Hauser L."/>
            <person name="Hooper A."/>
            <person name="Klotz M."/>
            <person name="Norton J."/>
            <person name="Sayavedra-Soto L."/>
            <person name="Arciero D."/>
            <person name="Hommes N."/>
            <person name="Whittaker M."/>
            <person name="Arp D."/>
        </authorList>
    </citation>
    <scope>NUCLEOTIDE SEQUENCE [LARGE SCALE GENOMIC DNA]</scope>
    <source>
        <strain evidence="4">ATCC 19718 / CIP 103999 / KCTC 2705 / NBRC 14298</strain>
    </source>
</reference>
<evidence type="ECO:0000313" key="3">
    <source>
        <dbReference type="EMBL" id="CAD84368.1"/>
    </source>
</evidence>
<dbReference type="Proteomes" id="UP000001416">
    <property type="component" value="Chromosome"/>
</dbReference>
<dbReference type="Pfam" id="PF13598">
    <property type="entry name" value="DUF4139"/>
    <property type="match status" value="1"/>
</dbReference>
<dbReference type="EMBL" id="AL954747">
    <property type="protein sequence ID" value="CAD84368.1"/>
    <property type="molecule type" value="Genomic_DNA"/>
</dbReference>
<dbReference type="KEGG" id="neu:NE0457"/>
<dbReference type="DNASU" id="1081395"/>
<keyword evidence="1" id="KW-0732">Signal</keyword>
<sequence length="504" mass="56464">MLRTLCKTLLPLILATASVKGFAMHIEEKTTQLQDQQQVSITIYNENLALVRDLRHVPLEKGINKLAWCDVSAQIRPETALLRTPEKTSSIRMVEQNFDFDLLTPEKLLEKYLGRSVNVIYVNPATGAETVEAAIVLSISGGVVLKFKDRIETGTPGRIAFPDVPGSLHDHPTLSLVLDGATPGKHELELSYLTSGLSWQADYVARLDANDGRLDLSGLVTLANHSGIAYPDAHLQLVSGEVNQVTPEPPQARKMMAMVADAAEYQAVREESLSEYHLYSLPVPTTLAENQSKQITLMSVTDIPVSQEFLLRGTNAYYFSRYSNLDDKLKPVVLIQFKNEGEGLGVPLPRGTIRVYQNDSRDNLQFLGEDHIDHTAKNEEVRVKLGKATDITAMRTQTDFQQLDTPSRRFTETATDITAMRTQTDFQQLDTPSRRFTETAHQIEIHNARQEAVTIRVQEPIPGDWMMISESQPHTKSSANLVEWLVKVPTNQKTILSYRVRIKH</sequence>
<dbReference type="RefSeq" id="WP_011111089.1">
    <property type="nucleotide sequence ID" value="NC_004757.1"/>
</dbReference>
<keyword evidence="4" id="KW-1185">Reference proteome</keyword>
<evidence type="ECO:0000259" key="2">
    <source>
        <dbReference type="Pfam" id="PF13598"/>
    </source>
</evidence>
<feature type="domain" description="DUF4139" evidence="2">
    <location>
        <begin position="188"/>
        <end position="504"/>
    </location>
</feature>
<dbReference type="AlphaFoldDB" id="Q82X42"/>
<dbReference type="GeneID" id="87103665"/>
<dbReference type="PhylomeDB" id="Q82X42"/>
<protein>
    <recommendedName>
        <fullName evidence="2">DUF4139 domain-containing protein</fullName>
    </recommendedName>
</protein>
<feature type="signal peptide" evidence="1">
    <location>
        <begin position="1"/>
        <end position="23"/>
    </location>
</feature>
<accession>Q82X42</accession>
<evidence type="ECO:0000256" key="1">
    <source>
        <dbReference type="SAM" id="SignalP"/>
    </source>
</evidence>
<dbReference type="eggNOG" id="COG5316">
    <property type="taxonomic scope" value="Bacteria"/>
</dbReference>
<name>Q82X42_NITEU</name>
<dbReference type="HOGENOM" id="CLU_039933_0_0_4"/>
<feature type="chain" id="PRO_5004298977" description="DUF4139 domain-containing protein" evidence="1">
    <location>
        <begin position="24"/>
        <end position="504"/>
    </location>
</feature>